<feature type="region of interest" description="Disordered" evidence="1">
    <location>
        <begin position="1370"/>
        <end position="1393"/>
    </location>
</feature>
<dbReference type="OrthoDB" id="8521382at2"/>
<dbReference type="NCBIfam" id="TIGR02099">
    <property type="entry name" value="YhdP family protein"/>
    <property type="match status" value="1"/>
</dbReference>
<dbReference type="Pfam" id="PF13116">
    <property type="entry name" value="YhdP"/>
    <property type="match status" value="1"/>
</dbReference>
<evidence type="ECO:0000259" key="3">
    <source>
        <dbReference type="Pfam" id="PF13116"/>
    </source>
</evidence>
<dbReference type="EMBL" id="WJBU01000014">
    <property type="protein sequence ID" value="MRD48591.1"/>
    <property type="molecule type" value="Genomic_DNA"/>
</dbReference>
<dbReference type="Proteomes" id="UP000487350">
    <property type="component" value="Unassembled WGS sequence"/>
</dbReference>
<feature type="transmembrane region" description="Helical" evidence="2">
    <location>
        <begin position="21"/>
        <end position="44"/>
    </location>
</feature>
<gene>
    <name evidence="4" type="ORF">GHT07_14985</name>
</gene>
<evidence type="ECO:0000313" key="4">
    <source>
        <dbReference type="EMBL" id="MRD48591.1"/>
    </source>
</evidence>
<keyword evidence="5" id="KW-1185">Reference proteome</keyword>
<accession>A0A844BDM8</accession>
<organism evidence="4 5">
    <name type="scientific">Caenimonas koreensis DSM 17982</name>
    <dbReference type="NCBI Taxonomy" id="1121255"/>
    <lineage>
        <taxon>Bacteria</taxon>
        <taxon>Pseudomonadati</taxon>
        <taxon>Pseudomonadota</taxon>
        <taxon>Betaproteobacteria</taxon>
        <taxon>Burkholderiales</taxon>
        <taxon>Comamonadaceae</taxon>
        <taxon>Caenimonas</taxon>
    </lineage>
</organism>
<keyword evidence="2" id="KW-1133">Transmembrane helix</keyword>
<protein>
    <submittedName>
        <fullName evidence="4">TIGR02099 family protein</fullName>
    </submittedName>
</protein>
<dbReference type="InterPro" id="IPR025263">
    <property type="entry name" value="YhdP_central"/>
</dbReference>
<dbReference type="RefSeq" id="WP_153585910.1">
    <property type="nucleotide sequence ID" value="NZ_WJBU01000014.1"/>
</dbReference>
<dbReference type="PANTHER" id="PTHR38690">
    <property type="entry name" value="PROTEASE-RELATED"/>
    <property type="match status" value="1"/>
</dbReference>
<comment type="caution">
    <text evidence="4">The sequence shown here is derived from an EMBL/GenBank/DDBJ whole genome shotgun (WGS) entry which is preliminary data.</text>
</comment>
<evidence type="ECO:0000256" key="1">
    <source>
        <dbReference type="SAM" id="MobiDB-lite"/>
    </source>
</evidence>
<evidence type="ECO:0000256" key="2">
    <source>
        <dbReference type="SAM" id="Phobius"/>
    </source>
</evidence>
<dbReference type="PANTHER" id="PTHR38690:SF1">
    <property type="entry name" value="PROTEASE"/>
    <property type="match status" value="1"/>
</dbReference>
<feature type="domain" description="YhdP central" evidence="3">
    <location>
        <begin position="22"/>
        <end position="1368"/>
    </location>
</feature>
<proteinExistence type="predicted"/>
<dbReference type="InterPro" id="IPR011836">
    <property type="entry name" value="YhdP"/>
</dbReference>
<evidence type="ECO:0000313" key="5">
    <source>
        <dbReference type="Proteomes" id="UP000487350"/>
    </source>
</evidence>
<sequence length="1393" mass="148250">MIDLQPTSSRFLRSYAAAVKWALWLLLAAWLVLVMAWGALHGFIVPRIGELRPELETEVGRVLGVPVRIGSVTAHSEFLIPSFELVDVVLLDPQGRPALRLPRVVAALSPRSLWNLSFEQLYVDKPELDIRRAADGKIFVAGLDFSRSSDNDGRGADWFFGQTEFVIRGGIIRWTDELRNAPPLALANVDFVMRNSTRRHALRLDATPPADWGDRFSVRGLFRQPLLSRRNGQWQEWDGQLHGDFSRVDVSQLRRYAHVGIEVSEGRGALRAWADVAKGQIVGGTADLVLADVSTRLGPQLTPLALQSLSGRLGGKRLAGGFEFETRELQFTTQEGQRWPGGNVFVQWTDAEGSRPARGEIRADKLDLFAVSQIATRLPLSTATHAALAAYAPRGLVEKVEAKWQGPIAQLQKYEAKGRAVQLEIAAQPATPAASATAGPGHAGTPGIRGATLDFDFTQAGGKGKLQIRGGAVDVPGVLEEPVIAFDDLAADMQWQVNGQDITATVSGLKFSNPDLEGQGQISWRTGAAPSTRFPGVLDLQASLVRANGAKVHRYLPVGVAKAARDYVRDSVIQGHVSNARFKVKGDLHDFPFRDAKVGTLDIRADVKDVTFAFVPPDRNKAAGVWPPLTQLSAELVFIGNGMQIKGATARFAGAPGLQVKSDAQIPEYKGAVVSVTGEIKGPLNQALQVVNVSPVAGLIGNALAKTSATGNSEVKLRLELPIATIEQSRVQGTVTLASNDIQVTPDTPLLSKARGVINFSERGFTVTGGQARALGGDVRIEGGSRTVSAAAAAAGSEPTVLLRAQGVATAEGLRAAKELGFVSRIARDATGSSPYNLTMGLRAGVSEISVTSTLQGLAVNLPPPLVKSAESALPLRYENTLVRESVSTGKLQDQLSVELGRLLAVSYVRDLSGPEPRVVRGGIAVGLAPGESVPVTDQGVAANVNFATVNLDAWDDALGQVASTSVTGGTAAQLRPSAAGANTASAAASYLPTVMAVRAKELTVEGRVLHNVVVGGSRDGPLWRANIDANELNGYVEYRQSTASGAGRLHARLARLIIAAAEAKQVESLLDEQPEVLPGLDIVVDDFELRGKKLGKLEIDAVNRGAASVARDGGVREWRLNKLNLTTPEAQFAATGNWVALNAQAPAGGPAAPARPGAAPVAEKRRTAMKFKLDIQDSGQLLARFGMKDVVRRGKGRMEGQVAWVGSPLALNYPTLDGAFTVNIESGQFLKADPGLAKLLGVLSLQSLPRRLTLDFRDVFTEGFGFDFLRGDVTIEDGIAATNNLQMKGVNAAVLMEGRADIARETQDIKVVVVPEINAGTASLVASVINPAIGVGTFLAQLFLRQPLIRANTQEFHITGTWSDPKITRVPYKGDAPPVSTAAENPRPVGTN</sequence>
<keyword evidence="2" id="KW-0472">Membrane</keyword>
<name>A0A844BDM8_9BURK</name>
<reference evidence="4 5" key="1">
    <citation type="submission" date="2019-11" db="EMBL/GenBank/DDBJ databases">
        <title>Caenimonas koreensis gen. nov., sp. nov., isolated from activated sludge.</title>
        <authorList>
            <person name="Seung H.R."/>
        </authorList>
    </citation>
    <scope>NUCLEOTIDE SEQUENCE [LARGE SCALE GENOMIC DNA]</scope>
    <source>
        <strain evidence="4 5">EMB320</strain>
    </source>
</reference>
<keyword evidence="2" id="KW-0812">Transmembrane</keyword>